<organism evidence="1 2">
    <name type="scientific">Aliarcobacter vitoriensis</name>
    <dbReference type="NCBI Taxonomy" id="2011099"/>
    <lineage>
        <taxon>Bacteria</taxon>
        <taxon>Pseudomonadati</taxon>
        <taxon>Campylobacterota</taxon>
        <taxon>Epsilonproteobacteria</taxon>
        <taxon>Campylobacterales</taxon>
        <taxon>Arcobacteraceae</taxon>
        <taxon>Aliarcobacter</taxon>
    </lineage>
</organism>
<evidence type="ECO:0000313" key="1">
    <source>
        <dbReference type="EMBL" id="RBQ29847.1"/>
    </source>
</evidence>
<protein>
    <submittedName>
        <fullName evidence="1">Uncharacterized protein</fullName>
    </submittedName>
</protein>
<dbReference type="EMBL" id="PDKB01000003">
    <property type="protein sequence ID" value="RBQ29847.1"/>
    <property type="molecule type" value="Genomic_DNA"/>
</dbReference>
<gene>
    <name evidence="1" type="ORF">CRU91_02675</name>
</gene>
<dbReference type="AlphaFoldDB" id="A0A366MUW5"/>
<dbReference type="OrthoDB" id="5366146at2"/>
<keyword evidence="2" id="KW-1185">Reference proteome</keyword>
<sequence>MDNKKNLFIINSPLEFINAREAIYLFNLKNIIFLVIYNRSTNNITQLNEQLKDVNYGEIIQFYPSRRSSFFEYIKLIKQLKKYSYEKVFTGDLNDSNFRIIIANLVKEKLFLLDEGTSTIEEYEKKIKTNKLNRYKIKEFRYLLSGLRLKLNDDINFFTYYDFEPLFGGEVIRNKMKYIRKDFKRNHNDYSEIVFFLGQPEFIFADSIEINLIIKKIIQKYKDKKILYIPHREEKYKHSIKNIDKNIEILDLNKPIEKYFLDNGIYPKHVISYLSTALTTTKILFPECLVEYVKIKNPYNKSDINNFEIIYTYFEKDNILEFK</sequence>
<dbReference type="RefSeq" id="WP_113893135.1">
    <property type="nucleotide sequence ID" value="NZ_JANJGA010000004.1"/>
</dbReference>
<evidence type="ECO:0000313" key="2">
    <source>
        <dbReference type="Proteomes" id="UP000252669"/>
    </source>
</evidence>
<accession>A0A366MUW5</accession>
<reference evidence="1 2" key="1">
    <citation type="submission" date="2017-10" db="EMBL/GenBank/DDBJ databases">
        <title>Genomics of the genus Arcobacter.</title>
        <authorList>
            <person name="Perez-Cataluna A."/>
            <person name="Figueras M.J."/>
        </authorList>
    </citation>
    <scope>NUCLEOTIDE SEQUENCE [LARGE SCALE GENOMIC DNA]</scope>
    <source>
        <strain evidence="1 2">CECT 9230</strain>
    </source>
</reference>
<proteinExistence type="predicted"/>
<comment type="caution">
    <text evidence="1">The sequence shown here is derived from an EMBL/GenBank/DDBJ whole genome shotgun (WGS) entry which is preliminary data.</text>
</comment>
<dbReference type="Proteomes" id="UP000252669">
    <property type="component" value="Unassembled WGS sequence"/>
</dbReference>
<name>A0A366MUW5_9BACT</name>